<dbReference type="AlphaFoldDB" id="A0A0L0QSY5"/>
<dbReference type="OrthoDB" id="2678957at2"/>
<evidence type="ECO:0008006" key="3">
    <source>
        <dbReference type="Google" id="ProtNLM"/>
    </source>
</evidence>
<sequence length="101" mass="11902">MNDKDKIIIDNYQQNEKMMILVFAQWCVNNDLDPLEVYYKAYPHQQQNKVLEEMTEQTVAKEEADFIATETVLQALQLFGNDDLAFTVQEEAENFIKRSHK</sequence>
<protein>
    <recommendedName>
        <fullName evidence="3">YxiS</fullName>
    </recommendedName>
</protein>
<keyword evidence="2" id="KW-1185">Reference proteome</keyword>
<dbReference type="EMBL" id="LGTO01000005">
    <property type="protein sequence ID" value="KNE21642.1"/>
    <property type="molecule type" value="Genomic_DNA"/>
</dbReference>
<dbReference type="RefSeq" id="WP_050351085.1">
    <property type="nucleotide sequence ID" value="NZ_BOSN01000010.1"/>
</dbReference>
<dbReference type="GeneID" id="66872574"/>
<name>A0A0L0QSY5_VIRPA</name>
<evidence type="ECO:0000313" key="2">
    <source>
        <dbReference type="Proteomes" id="UP000036780"/>
    </source>
</evidence>
<dbReference type="PATRIC" id="fig|1473.5.peg.4734"/>
<evidence type="ECO:0000313" key="1">
    <source>
        <dbReference type="EMBL" id="KNE21642.1"/>
    </source>
</evidence>
<reference evidence="2" key="1">
    <citation type="submission" date="2015-07" db="EMBL/GenBank/DDBJ databases">
        <title>Fjat-10053 dsm26.</title>
        <authorList>
            <person name="Liu B."/>
            <person name="Wang J."/>
            <person name="Zhu Y."/>
            <person name="Liu G."/>
            <person name="Chen Q."/>
            <person name="Chen Z."/>
            <person name="Lan J."/>
            <person name="Che J."/>
            <person name="Ge C."/>
            <person name="Shi H."/>
            <person name="Pan Z."/>
            <person name="Liu X."/>
        </authorList>
    </citation>
    <scope>NUCLEOTIDE SEQUENCE [LARGE SCALE GENOMIC DNA]</scope>
    <source>
        <strain evidence="2">DSM 26</strain>
    </source>
</reference>
<accession>A0A0L0QSY5</accession>
<comment type="caution">
    <text evidence="1">The sequence shown here is derived from an EMBL/GenBank/DDBJ whole genome shotgun (WGS) entry which is preliminary data.</text>
</comment>
<organism evidence="1 2">
    <name type="scientific">Virgibacillus pantothenticus</name>
    <dbReference type="NCBI Taxonomy" id="1473"/>
    <lineage>
        <taxon>Bacteria</taxon>
        <taxon>Bacillati</taxon>
        <taxon>Bacillota</taxon>
        <taxon>Bacilli</taxon>
        <taxon>Bacillales</taxon>
        <taxon>Bacillaceae</taxon>
        <taxon>Virgibacillus</taxon>
    </lineage>
</organism>
<gene>
    <name evidence="1" type="ORF">AFK71_08380</name>
</gene>
<proteinExistence type="predicted"/>
<dbReference type="Proteomes" id="UP000036780">
    <property type="component" value="Unassembled WGS sequence"/>
</dbReference>